<dbReference type="EMBL" id="KX489718">
    <property type="protein sequence ID" value="AOO92082.1"/>
    <property type="molecule type" value="Genomic_DNA"/>
</dbReference>
<dbReference type="GO" id="GO:0015074">
    <property type="term" value="P:DNA integration"/>
    <property type="evidence" value="ECO:0007669"/>
    <property type="project" value="InterPro"/>
</dbReference>
<reference evidence="3" key="1">
    <citation type="journal article" date="2015" name="BMC Genomics">
        <title>Transcriptome profiling of a Rhizobium leguminosarum bv. trifolii rosR mutant reveals the role of the transcriptional regulator RosR in motility, synthesis of cell-surface components, and other cellular processes.</title>
        <authorList>
            <person name="Rachwal K."/>
            <person name="Matczynska E."/>
            <person name="Janczarek M."/>
        </authorList>
    </citation>
    <scope>NUCLEOTIDE SEQUENCE</scope>
    <source>
        <strain evidence="3">Rt24.2</strain>
    </source>
</reference>
<evidence type="ECO:0000256" key="1">
    <source>
        <dbReference type="SAM" id="MobiDB-lite"/>
    </source>
</evidence>
<dbReference type="SUPFAM" id="SSF46689">
    <property type="entry name" value="Homeodomain-like"/>
    <property type="match status" value="1"/>
</dbReference>
<feature type="region of interest" description="Disordered" evidence="1">
    <location>
        <begin position="410"/>
        <end position="458"/>
    </location>
</feature>
<dbReference type="RefSeq" id="WP_028731899.1">
    <property type="nucleotide sequence ID" value="NZ_MAMO01000065.1"/>
</dbReference>
<dbReference type="InterPro" id="IPR047797">
    <property type="entry name" value="ISNCY_transpos"/>
</dbReference>
<dbReference type="GeneID" id="61423952"/>
<dbReference type="GO" id="GO:0003676">
    <property type="term" value="F:nucleic acid binding"/>
    <property type="evidence" value="ECO:0007669"/>
    <property type="project" value="InterPro"/>
</dbReference>
<dbReference type="AlphaFoldDB" id="A0A1B8R8M7"/>
<dbReference type="InterPro" id="IPR001584">
    <property type="entry name" value="Integrase_cat-core"/>
</dbReference>
<dbReference type="PANTHER" id="PTHR35004:SF7">
    <property type="entry name" value="INTEGRASE PROTEIN"/>
    <property type="match status" value="1"/>
</dbReference>
<name>A0A1B8R8M7_RHILT</name>
<feature type="domain" description="Integrase catalytic" evidence="2">
    <location>
        <begin position="130"/>
        <end position="316"/>
    </location>
</feature>
<dbReference type="Gene3D" id="3.30.420.10">
    <property type="entry name" value="Ribonuclease H-like superfamily/Ribonuclease H"/>
    <property type="match status" value="1"/>
</dbReference>
<accession>A0A1B8R8M7</accession>
<dbReference type="SUPFAM" id="SSF53098">
    <property type="entry name" value="Ribonuclease H-like"/>
    <property type="match status" value="1"/>
</dbReference>
<evidence type="ECO:0000259" key="2">
    <source>
        <dbReference type="PROSITE" id="PS50994"/>
    </source>
</evidence>
<dbReference type="InterPro" id="IPR012337">
    <property type="entry name" value="RNaseH-like_sf"/>
</dbReference>
<organism evidence="3">
    <name type="scientific">Rhizobium leguminosarum bv. trifolii</name>
    <dbReference type="NCBI Taxonomy" id="386"/>
    <lineage>
        <taxon>Bacteria</taxon>
        <taxon>Pseudomonadati</taxon>
        <taxon>Pseudomonadota</taxon>
        <taxon>Alphaproteobacteria</taxon>
        <taxon>Hyphomicrobiales</taxon>
        <taxon>Rhizobiaceae</taxon>
        <taxon>Rhizobium/Agrobacterium group</taxon>
        <taxon>Rhizobium</taxon>
    </lineage>
</organism>
<reference evidence="3" key="2">
    <citation type="journal article" date="2016" name="Front. Microbiol.">
        <title>The Regulatory Protein RosR Affects Rhizobium leguminosarum bv. trifolii Protein Profiles, Cell Surface Properties, and Symbiosis with Clover.</title>
        <authorList>
            <person name="Rachwal K."/>
            <person name="Boguszewska A."/>
            <person name="Kopcinska J."/>
            <person name="Karas M."/>
            <person name="Tchorzewski M."/>
            <person name="Janczarek M."/>
        </authorList>
    </citation>
    <scope>NUCLEOTIDE SEQUENCE</scope>
    <source>
        <strain evidence="3">Rt24.2</strain>
    </source>
</reference>
<dbReference type="InterPro" id="IPR009057">
    <property type="entry name" value="Homeodomain-like_sf"/>
</dbReference>
<dbReference type="PANTHER" id="PTHR35004">
    <property type="entry name" value="TRANSPOSASE RV3428C-RELATED"/>
    <property type="match status" value="1"/>
</dbReference>
<sequence>MPCLITMSQKELHRLEVIQKIRDRRLSVVQAAELLGLSRSQMHRLLQAYDHSGAAGLISKKRSRPSNRRHSEEFRNAALDLIRERYLDFGPTLAREKLIELHHISVAKEALRQWMTEAGIWVSRRERKKRVFQPRGRRDCFGELVQIDGSHHWWFENRGPKCALLVYIDDATGKLLHLRFAGSENTFDYLHATKAYLQQWGKPLAFYSDKHGVFRSTHASEKDRTSGLTQFGRALYELNIDIICANTPQAKGRVERANQTLQDRLVKELRLRGIDTIEAANAYASEFIADFNSRFGKPPRNPKDMHRPLADHENLDGAMCRKEVRTLSQALTLRYDKVLFILDPTDLSRPLAGKKVVVCDYPDGRLEIMHESFALPYRTFDKLRSVHRSEVVENKRLDDVLSIVAELQAGREQQRSKSGPRRIGQTDHMFGIPDGSKSNGYQKRGRKPGRRTDFMNDPEVIAKRQKALARMEAAE</sequence>
<dbReference type="PROSITE" id="PS50994">
    <property type="entry name" value="INTEGRASE"/>
    <property type="match status" value="1"/>
</dbReference>
<dbReference type="Pfam" id="PF13551">
    <property type="entry name" value="HTH_29"/>
    <property type="match status" value="1"/>
</dbReference>
<dbReference type="InterPro" id="IPR036397">
    <property type="entry name" value="RNaseH_sf"/>
</dbReference>
<evidence type="ECO:0000313" key="3">
    <source>
        <dbReference type="EMBL" id="AOO92082.1"/>
    </source>
</evidence>
<dbReference type="NCBIfam" id="NF033594">
    <property type="entry name" value="transpos_ISNCY_2"/>
    <property type="match status" value="1"/>
</dbReference>
<protein>
    <submittedName>
        <fullName evidence="3">Transposase</fullName>
    </submittedName>
</protein>
<proteinExistence type="predicted"/>